<dbReference type="PRINTS" id="PR00032">
    <property type="entry name" value="HTHARAC"/>
</dbReference>
<evidence type="ECO:0000256" key="1">
    <source>
        <dbReference type="ARBA" id="ARBA00023015"/>
    </source>
</evidence>
<dbReference type="Proteomes" id="UP000619260">
    <property type="component" value="Unassembled WGS sequence"/>
</dbReference>
<dbReference type="InterPro" id="IPR018062">
    <property type="entry name" value="HTH_AraC-typ_CS"/>
</dbReference>
<sequence>MGFLALDVAHGFDAFRDGWAAQIGAGFPLPTFSPVSTGDFRVRLRAVKVHDAVVMHGHSDRPIRTTGALDGNDDQVRVWVMRRGGWTFDDGRTVPAGGFLVRYVGRPAHFRMASGTVATLMVLPSAALRPLIGDRPVTGAADSAELRVLTAHARVLSETLPELTPAGSRAARNALVELVAGVLRRHVDGAEPALAPALARAAQGLADERLTDPELSPATLARSLNVSVRTLHRAFAAVGEPVGAYVRRRRLEQARLALESSGARPSVSEIAARWQFSDSSHFVRAFKQRFGVTPAEYARALLR</sequence>
<protein>
    <submittedName>
        <fullName evidence="5">Transcriptional regulator</fullName>
    </submittedName>
</protein>
<dbReference type="AlphaFoldDB" id="A0A8J3YI84"/>
<reference evidence="5" key="1">
    <citation type="submission" date="2021-01" db="EMBL/GenBank/DDBJ databases">
        <title>Whole genome shotgun sequence of Virgisporangium aliadipatigenens NBRC 105644.</title>
        <authorList>
            <person name="Komaki H."/>
            <person name="Tamura T."/>
        </authorList>
    </citation>
    <scope>NUCLEOTIDE SEQUENCE</scope>
    <source>
        <strain evidence="5">NBRC 105644</strain>
    </source>
</reference>
<dbReference type="RefSeq" id="WP_203898459.1">
    <property type="nucleotide sequence ID" value="NZ_BOPF01000005.1"/>
</dbReference>
<evidence type="ECO:0000256" key="2">
    <source>
        <dbReference type="ARBA" id="ARBA00023125"/>
    </source>
</evidence>
<dbReference type="PROSITE" id="PS01124">
    <property type="entry name" value="HTH_ARAC_FAMILY_2"/>
    <property type="match status" value="1"/>
</dbReference>
<keyword evidence="2" id="KW-0238">DNA-binding</keyword>
<dbReference type="SUPFAM" id="SSF46689">
    <property type="entry name" value="Homeodomain-like"/>
    <property type="match status" value="1"/>
</dbReference>
<keyword evidence="3" id="KW-0804">Transcription</keyword>
<dbReference type="GO" id="GO:0003700">
    <property type="term" value="F:DNA-binding transcription factor activity"/>
    <property type="evidence" value="ECO:0007669"/>
    <property type="project" value="InterPro"/>
</dbReference>
<dbReference type="PANTHER" id="PTHR46796">
    <property type="entry name" value="HTH-TYPE TRANSCRIPTIONAL ACTIVATOR RHAS-RELATED"/>
    <property type="match status" value="1"/>
</dbReference>
<dbReference type="InterPro" id="IPR009057">
    <property type="entry name" value="Homeodomain-like_sf"/>
</dbReference>
<dbReference type="SMART" id="SM00342">
    <property type="entry name" value="HTH_ARAC"/>
    <property type="match status" value="1"/>
</dbReference>
<evidence type="ECO:0000256" key="3">
    <source>
        <dbReference type="ARBA" id="ARBA00023163"/>
    </source>
</evidence>
<evidence type="ECO:0000259" key="4">
    <source>
        <dbReference type="PROSITE" id="PS01124"/>
    </source>
</evidence>
<dbReference type="PROSITE" id="PS00041">
    <property type="entry name" value="HTH_ARAC_FAMILY_1"/>
    <property type="match status" value="1"/>
</dbReference>
<dbReference type="InterPro" id="IPR018060">
    <property type="entry name" value="HTH_AraC"/>
</dbReference>
<evidence type="ECO:0000313" key="6">
    <source>
        <dbReference type="Proteomes" id="UP000619260"/>
    </source>
</evidence>
<name>A0A8J3YI84_9ACTN</name>
<accession>A0A8J3YI84</accession>
<organism evidence="5 6">
    <name type="scientific">Virgisporangium aliadipatigenens</name>
    <dbReference type="NCBI Taxonomy" id="741659"/>
    <lineage>
        <taxon>Bacteria</taxon>
        <taxon>Bacillati</taxon>
        <taxon>Actinomycetota</taxon>
        <taxon>Actinomycetes</taxon>
        <taxon>Micromonosporales</taxon>
        <taxon>Micromonosporaceae</taxon>
        <taxon>Virgisporangium</taxon>
    </lineage>
</organism>
<proteinExistence type="predicted"/>
<dbReference type="Gene3D" id="1.10.10.60">
    <property type="entry name" value="Homeodomain-like"/>
    <property type="match status" value="1"/>
</dbReference>
<gene>
    <name evidence="5" type="ORF">Val02_17830</name>
</gene>
<comment type="caution">
    <text evidence="5">The sequence shown here is derived from an EMBL/GenBank/DDBJ whole genome shotgun (WGS) entry which is preliminary data.</text>
</comment>
<dbReference type="GO" id="GO:0043565">
    <property type="term" value="F:sequence-specific DNA binding"/>
    <property type="evidence" value="ECO:0007669"/>
    <property type="project" value="InterPro"/>
</dbReference>
<dbReference type="InterPro" id="IPR050204">
    <property type="entry name" value="AraC_XylS_family_regulators"/>
</dbReference>
<dbReference type="Pfam" id="PF12833">
    <property type="entry name" value="HTH_18"/>
    <property type="match status" value="1"/>
</dbReference>
<feature type="domain" description="HTH araC/xylS-type" evidence="4">
    <location>
        <begin position="200"/>
        <end position="300"/>
    </location>
</feature>
<dbReference type="PANTHER" id="PTHR46796:SF6">
    <property type="entry name" value="ARAC SUBFAMILY"/>
    <property type="match status" value="1"/>
</dbReference>
<keyword evidence="6" id="KW-1185">Reference proteome</keyword>
<evidence type="ECO:0000313" key="5">
    <source>
        <dbReference type="EMBL" id="GIJ44897.1"/>
    </source>
</evidence>
<keyword evidence="1" id="KW-0805">Transcription regulation</keyword>
<dbReference type="InterPro" id="IPR020449">
    <property type="entry name" value="Tscrpt_reg_AraC-type_HTH"/>
</dbReference>
<dbReference type="EMBL" id="BOPF01000005">
    <property type="protein sequence ID" value="GIJ44897.1"/>
    <property type="molecule type" value="Genomic_DNA"/>
</dbReference>